<evidence type="ECO:0000256" key="3">
    <source>
        <dbReference type="ARBA" id="ARBA00005683"/>
    </source>
</evidence>
<keyword evidence="4" id="KW-0813">Transport</keyword>
<dbReference type="EMBL" id="CAWUFR010000202">
    <property type="protein sequence ID" value="CAK6972458.1"/>
    <property type="molecule type" value="Genomic_DNA"/>
</dbReference>
<evidence type="ECO:0000256" key="5">
    <source>
        <dbReference type="ARBA" id="ARBA00022473"/>
    </source>
</evidence>
<dbReference type="PRINTS" id="PR01349">
    <property type="entry name" value="WNTPROTEIN"/>
</dbReference>
<keyword evidence="8 22" id="KW-0879">Wnt signaling pathway</keyword>
<comment type="caution">
    <text evidence="26">The sequence shown here is derived from an EMBL/GenBank/DDBJ whole genome shotgun (WGS) entry which is preliminary data.</text>
</comment>
<dbReference type="PANTHER" id="PTHR12027">
    <property type="entry name" value="WNT RELATED"/>
    <property type="match status" value="1"/>
</dbReference>
<keyword evidence="7" id="KW-0272">Extracellular matrix</keyword>
<dbReference type="GO" id="GO:0005109">
    <property type="term" value="F:frizzled binding"/>
    <property type="evidence" value="ECO:0007669"/>
    <property type="project" value="TreeGrafter"/>
</dbReference>
<protein>
    <recommendedName>
        <fullName evidence="22">Protein Wnt</fullName>
    </recommendedName>
</protein>
<comment type="similarity">
    <text evidence="21">Belongs to the GOSR2 family.</text>
</comment>
<feature type="chain" id="PRO_5043999020" description="Protein Wnt" evidence="25">
    <location>
        <begin position="27"/>
        <end position="463"/>
    </location>
</feature>
<dbReference type="SMART" id="SM00097">
    <property type="entry name" value="WNT1"/>
    <property type="match status" value="1"/>
</dbReference>
<dbReference type="Pfam" id="PF12352">
    <property type="entry name" value="V-SNARE_C"/>
    <property type="match status" value="1"/>
</dbReference>
<dbReference type="FunFam" id="1.20.5.110:FF:000044">
    <property type="entry name" value="Golgi SNAP receptor complex member 2"/>
    <property type="match status" value="1"/>
</dbReference>
<name>A0AAV1PKV7_SCOSC</name>
<evidence type="ECO:0000256" key="13">
    <source>
        <dbReference type="ARBA" id="ARBA00022990"/>
    </source>
</evidence>
<evidence type="ECO:0000313" key="26">
    <source>
        <dbReference type="EMBL" id="CAK6972458.1"/>
    </source>
</evidence>
<feature type="transmembrane region" description="Helical" evidence="24">
    <location>
        <begin position="442"/>
        <end position="462"/>
    </location>
</feature>
<keyword evidence="12 24" id="KW-1133">Transmembrane helix</keyword>
<evidence type="ECO:0000256" key="22">
    <source>
        <dbReference type="RuleBase" id="RU003500"/>
    </source>
</evidence>
<evidence type="ECO:0000256" key="8">
    <source>
        <dbReference type="ARBA" id="ARBA00022687"/>
    </source>
</evidence>
<evidence type="ECO:0000256" key="14">
    <source>
        <dbReference type="ARBA" id="ARBA00023034"/>
    </source>
</evidence>
<keyword evidence="9 24" id="KW-0812">Transmembrane</keyword>
<keyword evidence="25" id="KW-0732">Signal</keyword>
<proteinExistence type="inferred from homology"/>
<evidence type="ECO:0000256" key="2">
    <source>
        <dbReference type="ARBA" id="ARBA00004586"/>
    </source>
</evidence>
<keyword evidence="10" id="KW-0256">Endoplasmic reticulum</keyword>
<evidence type="ECO:0000256" key="10">
    <source>
        <dbReference type="ARBA" id="ARBA00022824"/>
    </source>
</evidence>
<dbReference type="GO" id="GO:0045165">
    <property type="term" value="P:cell fate commitment"/>
    <property type="evidence" value="ECO:0007669"/>
    <property type="project" value="TreeGrafter"/>
</dbReference>
<organism evidence="26 27">
    <name type="scientific">Scomber scombrus</name>
    <name type="common">Atlantic mackerel</name>
    <name type="synonym">Scomber vernalis</name>
    <dbReference type="NCBI Taxonomy" id="13677"/>
    <lineage>
        <taxon>Eukaryota</taxon>
        <taxon>Metazoa</taxon>
        <taxon>Chordata</taxon>
        <taxon>Craniata</taxon>
        <taxon>Vertebrata</taxon>
        <taxon>Euteleostomi</taxon>
        <taxon>Actinopterygii</taxon>
        <taxon>Neopterygii</taxon>
        <taxon>Teleostei</taxon>
        <taxon>Neoteleostei</taxon>
        <taxon>Acanthomorphata</taxon>
        <taxon>Pelagiaria</taxon>
        <taxon>Scombriformes</taxon>
        <taxon>Scombridae</taxon>
        <taxon>Scomber</taxon>
    </lineage>
</organism>
<reference evidence="26 27" key="1">
    <citation type="submission" date="2024-01" db="EMBL/GenBank/DDBJ databases">
        <authorList>
            <person name="Alioto T."/>
            <person name="Alioto T."/>
            <person name="Gomez Garrido J."/>
        </authorList>
    </citation>
    <scope>NUCLEOTIDE SEQUENCE [LARGE SCALE GENOMIC DNA]</scope>
</reference>
<dbReference type="GO" id="GO:0030182">
    <property type="term" value="P:neuron differentiation"/>
    <property type="evidence" value="ECO:0007669"/>
    <property type="project" value="TreeGrafter"/>
</dbReference>
<keyword evidence="5 22" id="KW-0217">Developmental protein</keyword>
<keyword evidence="6" id="KW-0964">Secreted</keyword>
<evidence type="ECO:0000256" key="18">
    <source>
        <dbReference type="ARBA" id="ARBA00023288"/>
    </source>
</evidence>
<keyword evidence="13" id="KW-0007">Acetylation</keyword>
<dbReference type="Proteomes" id="UP001314229">
    <property type="component" value="Unassembled WGS sequence"/>
</dbReference>
<evidence type="ECO:0000256" key="9">
    <source>
        <dbReference type="ARBA" id="ARBA00022692"/>
    </source>
</evidence>
<evidence type="ECO:0000256" key="20">
    <source>
        <dbReference type="ARBA" id="ARBA00037862"/>
    </source>
</evidence>
<dbReference type="GO" id="GO:0005794">
    <property type="term" value="C:Golgi apparatus"/>
    <property type="evidence" value="ECO:0007669"/>
    <property type="project" value="UniProtKB-SubCell"/>
</dbReference>
<evidence type="ECO:0000256" key="11">
    <source>
        <dbReference type="ARBA" id="ARBA00022927"/>
    </source>
</evidence>
<keyword evidence="18" id="KW-0449">Lipoprotein</keyword>
<gene>
    <name evidence="26" type="ORF">FSCOSCO3_A034996</name>
</gene>
<dbReference type="GO" id="GO:0060070">
    <property type="term" value="P:canonical Wnt signaling pathway"/>
    <property type="evidence" value="ECO:0007669"/>
    <property type="project" value="TreeGrafter"/>
</dbReference>
<dbReference type="InterPro" id="IPR005817">
    <property type="entry name" value="Wnt"/>
</dbReference>
<dbReference type="AlphaFoldDB" id="A0AAV1PKV7"/>
<dbReference type="Pfam" id="PF00110">
    <property type="entry name" value="wnt"/>
    <property type="match status" value="1"/>
</dbReference>
<evidence type="ECO:0000256" key="15">
    <source>
        <dbReference type="ARBA" id="ARBA00023054"/>
    </source>
</evidence>
<dbReference type="GO" id="GO:0015031">
    <property type="term" value="P:protein transport"/>
    <property type="evidence" value="ECO:0007669"/>
    <property type="project" value="UniProtKB-KW"/>
</dbReference>
<keyword evidence="27" id="KW-1185">Reference proteome</keyword>
<accession>A0AAV1PKV7</accession>
<dbReference type="CDD" id="cd15863">
    <property type="entry name" value="SNARE_GS27"/>
    <property type="match status" value="1"/>
</dbReference>
<sequence length="463" mass="52986">MRSRLPRTACLLRLIALCILLSHTAAYFGLTGREPLVFLPGPFSNEAPTGKAHLKQCEQMTLTRRQKRLCRREPGLAETLRESVRLSLLECRYQFRNERWNCSLDGRGSLLKRAFKETAFLLAVSSAALTHALAKACSSGRMERCTCDDSPGIQHREAWQWGVCGDNLKYSTKFLKKFLGQKRVSKDLRAQVDTHNINVGIRAVKSGEGELNDEDDEDRNGFGAEKAGQKKKRERQRVVNTAWVFYQSGGNMETLYHQTNKQIQEVQCLMGNLEKTDRQSVHLLENELQARIDQIFNHLERLEILASKEPPNRRQNAKLRVDQLKYDVQHIRTALQNFQHRRYAREAQDREREELMSRTFTTNDADTSIPIDETLQLNSNLHNAHRGMDDLLGSGSGILNGLRDQRSTLKGTHKKMLDVANMLGLSNTVMRLIERRATQDKFIMIGGMLLTCVFIFLVIRYLG</sequence>
<dbReference type="Gene3D" id="1.20.5.110">
    <property type="match status" value="1"/>
</dbReference>
<comment type="function">
    <text evidence="19">Involved in transport of proteins from the cis/medial-Golgi to the trans-Golgi network.</text>
</comment>
<evidence type="ECO:0000256" key="25">
    <source>
        <dbReference type="SAM" id="SignalP"/>
    </source>
</evidence>
<comment type="function">
    <text evidence="22">Ligand for members of the frizzled family of seven transmembrane receptors.</text>
</comment>
<feature type="region of interest" description="Disordered" evidence="23">
    <location>
        <begin position="208"/>
        <end position="233"/>
    </location>
</feature>
<evidence type="ECO:0000256" key="1">
    <source>
        <dbReference type="ARBA" id="ARBA00004498"/>
    </source>
</evidence>
<keyword evidence="14" id="KW-0333">Golgi apparatus</keyword>
<evidence type="ECO:0000256" key="23">
    <source>
        <dbReference type="SAM" id="MobiDB-lite"/>
    </source>
</evidence>
<evidence type="ECO:0000256" key="6">
    <source>
        <dbReference type="ARBA" id="ARBA00022525"/>
    </source>
</evidence>
<evidence type="ECO:0000256" key="7">
    <source>
        <dbReference type="ARBA" id="ARBA00022530"/>
    </source>
</evidence>
<comment type="similarity">
    <text evidence="3 22">Belongs to the Wnt family.</text>
</comment>
<keyword evidence="16 24" id="KW-0472">Membrane</keyword>
<dbReference type="SUPFAM" id="SSF58038">
    <property type="entry name" value="SNARE fusion complex"/>
    <property type="match status" value="1"/>
</dbReference>
<evidence type="ECO:0000256" key="17">
    <source>
        <dbReference type="ARBA" id="ARBA00023157"/>
    </source>
</evidence>
<evidence type="ECO:0000256" key="16">
    <source>
        <dbReference type="ARBA" id="ARBA00023136"/>
    </source>
</evidence>
<dbReference type="PANTHER" id="PTHR12027:SF84">
    <property type="entry name" value="PROTEIN WNT-9B"/>
    <property type="match status" value="1"/>
</dbReference>
<feature type="signal peptide" evidence="25">
    <location>
        <begin position="1"/>
        <end position="26"/>
    </location>
</feature>
<evidence type="ECO:0000256" key="19">
    <source>
        <dbReference type="ARBA" id="ARBA00037078"/>
    </source>
</evidence>
<evidence type="ECO:0000313" key="27">
    <source>
        <dbReference type="Proteomes" id="UP001314229"/>
    </source>
</evidence>
<evidence type="ECO:0000256" key="4">
    <source>
        <dbReference type="ARBA" id="ARBA00022448"/>
    </source>
</evidence>
<keyword evidence="17" id="KW-1015">Disulfide bond</keyword>
<keyword evidence="15" id="KW-0175">Coiled coil</keyword>
<dbReference type="GO" id="GO:0005789">
    <property type="term" value="C:endoplasmic reticulum membrane"/>
    <property type="evidence" value="ECO:0007669"/>
    <property type="project" value="UniProtKB-SubCell"/>
</dbReference>
<dbReference type="GO" id="GO:0005125">
    <property type="term" value="F:cytokine activity"/>
    <property type="evidence" value="ECO:0007669"/>
    <property type="project" value="TreeGrafter"/>
</dbReference>
<evidence type="ECO:0000256" key="12">
    <source>
        <dbReference type="ARBA" id="ARBA00022989"/>
    </source>
</evidence>
<comment type="subcellular location">
    <subcellularLocation>
        <location evidence="2">Endoplasmic reticulum membrane</location>
    </subcellularLocation>
    <subcellularLocation>
        <location evidence="20">Golgi apparatus</location>
        <location evidence="20">cis-Golgi network membrane</location>
        <topology evidence="20">Single-pass type IV membrane protein</topology>
    </subcellularLocation>
    <subcellularLocation>
        <location evidence="1 22">Secreted</location>
        <location evidence="1 22">Extracellular space</location>
        <location evidence="1 22">Extracellular matrix</location>
    </subcellularLocation>
</comment>
<dbReference type="GO" id="GO:0005615">
    <property type="term" value="C:extracellular space"/>
    <property type="evidence" value="ECO:0007669"/>
    <property type="project" value="TreeGrafter"/>
</dbReference>
<evidence type="ECO:0000256" key="24">
    <source>
        <dbReference type="SAM" id="Phobius"/>
    </source>
</evidence>
<keyword evidence="11" id="KW-0653">Protein transport</keyword>
<evidence type="ECO:0000256" key="21">
    <source>
        <dbReference type="ARBA" id="ARBA00038172"/>
    </source>
</evidence>